<proteinExistence type="predicted"/>
<dbReference type="RefSeq" id="YP_010115031.1">
    <property type="nucleotide sequence ID" value="NC_055921.1"/>
</dbReference>
<dbReference type="Proteomes" id="UP000662760">
    <property type="component" value="Segment"/>
</dbReference>
<dbReference type="GeneID" id="65133635"/>
<dbReference type="EMBL" id="MW544066">
    <property type="protein sequence ID" value="QSJ03997.1"/>
    <property type="molecule type" value="Genomic_DNA"/>
</dbReference>
<keyword evidence="3" id="KW-1185">Reference proteome</keyword>
<evidence type="ECO:0000259" key="1">
    <source>
        <dbReference type="Pfam" id="PF17399"/>
    </source>
</evidence>
<dbReference type="KEGG" id="vg:65133635"/>
<dbReference type="Pfam" id="PF17399">
    <property type="entry name" value="DUF5405"/>
    <property type="match status" value="1"/>
</dbReference>
<protein>
    <recommendedName>
        <fullName evidence="1">DUF5405 domain-containing protein</fullName>
    </recommendedName>
</protein>
<feature type="domain" description="DUF5405" evidence="1">
    <location>
        <begin position="15"/>
        <end position="83"/>
    </location>
</feature>
<reference evidence="2" key="1">
    <citation type="submission" date="2021-01" db="EMBL/GenBank/DDBJ databases">
        <authorList>
            <person name="Shang Y."/>
        </authorList>
    </citation>
    <scope>NUCLEOTIDE SEQUENCE</scope>
</reference>
<organism evidence="2 3">
    <name type="scientific">Salmonella phage vB_SalP_TR2</name>
    <dbReference type="NCBI Taxonomy" id="2812854"/>
    <lineage>
        <taxon>Viruses</taxon>
        <taxon>Duplodnaviria</taxon>
        <taxon>Heunggongvirae</taxon>
        <taxon>Uroviricota</taxon>
        <taxon>Caudoviricetes</taxon>
        <taxon>Schitoviridae</taxon>
        <taxon>Triduovirus</taxon>
        <taxon>Triduovirus Tr2</taxon>
    </lineage>
</organism>
<sequence>MAKQAAESRMCIPLGDKYYVQSNAYTYVLVERKIIKTGIKAGTEQLSNVGYFQSLGSLAKSLINKEVRESEIKTLEELDARIRTFAEGLGELLKQSEGK</sequence>
<name>A0A898KA22_9CAUD</name>
<accession>A0A898KA22</accession>
<evidence type="ECO:0000313" key="3">
    <source>
        <dbReference type="Proteomes" id="UP000662760"/>
    </source>
</evidence>
<dbReference type="InterPro" id="IPR035404">
    <property type="entry name" value="DUF5405"/>
</dbReference>
<evidence type="ECO:0000313" key="2">
    <source>
        <dbReference type="EMBL" id="QSJ03997.1"/>
    </source>
</evidence>